<dbReference type="InterPro" id="IPR055927">
    <property type="entry name" value="DUF7504"/>
</dbReference>
<dbReference type="Pfam" id="PF24336">
    <property type="entry name" value="DUF7504"/>
    <property type="match status" value="1"/>
</dbReference>
<keyword evidence="3" id="KW-1185">Reference proteome</keyword>
<dbReference type="Proteomes" id="UP000466535">
    <property type="component" value="Unassembled WGS sequence"/>
</dbReference>
<dbReference type="RefSeq" id="WP_159764879.1">
    <property type="nucleotide sequence ID" value="NZ_WUUT01000006.1"/>
</dbReference>
<sequence length="221" mass="23396">MYDLSAVLGFDWAVTLGPGTTLCLADTDGTDPTRWVDAVLADGLRNGEAAVLVSMDRPATAALDDLGADVAPRSVCVIDCQGTERTRRTLDDGTFVYSVPDADDLTGIGIGLTACLDRLAAAGHDRGRVGFHSFGVILDRVGQQAAFKFAHVVSSRLESAGFLGAFGLEQPHSPKSRRILGEAFDRTLELRQGAQGPEGRTLGRRGDSGPWRAVPAAESDR</sequence>
<organism evidence="2 3">
    <name type="scientific">Halovenus carboxidivorans</name>
    <dbReference type="NCBI Taxonomy" id="2692199"/>
    <lineage>
        <taxon>Archaea</taxon>
        <taxon>Methanobacteriati</taxon>
        <taxon>Methanobacteriota</taxon>
        <taxon>Stenosarchaea group</taxon>
        <taxon>Halobacteria</taxon>
        <taxon>Halobacteriales</taxon>
        <taxon>Haloarculaceae</taxon>
        <taxon>Halovenus</taxon>
    </lineage>
</organism>
<evidence type="ECO:0000313" key="3">
    <source>
        <dbReference type="Proteomes" id="UP000466535"/>
    </source>
</evidence>
<proteinExistence type="predicted"/>
<evidence type="ECO:0000256" key="1">
    <source>
        <dbReference type="SAM" id="MobiDB-lite"/>
    </source>
</evidence>
<reference evidence="2 3" key="1">
    <citation type="submission" date="2019-12" db="EMBL/GenBank/DDBJ databases">
        <title>Isolation and characterization of three novel carbon monoxide-oxidizing members of Halobacteria from salione crusts and soils.</title>
        <authorList>
            <person name="Myers M.R."/>
            <person name="King G.M."/>
        </authorList>
    </citation>
    <scope>NUCLEOTIDE SEQUENCE [LARGE SCALE GENOMIC DNA]</scope>
    <source>
        <strain evidence="2 3">WSH3</strain>
    </source>
</reference>
<comment type="caution">
    <text evidence="2">The sequence shown here is derived from an EMBL/GenBank/DDBJ whole genome shotgun (WGS) entry which is preliminary data.</text>
</comment>
<dbReference type="OrthoDB" id="70318at2157"/>
<dbReference type="EMBL" id="WUUT01000006">
    <property type="protein sequence ID" value="MXR52740.1"/>
    <property type="molecule type" value="Genomic_DNA"/>
</dbReference>
<protein>
    <submittedName>
        <fullName evidence="2">Uncharacterized protein</fullName>
    </submittedName>
</protein>
<feature type="region of interest" description="Disordered" evidence="1">
    <location>
        <begin position="192"/>
        <end position="221"/>
    </location>
</feature>
<evidence type="ECO:0000313" key="2">
    <source>
        <dbReference type="EMBL" id="MXR52740.1"/>
    </source>
</evidence>
<dbReference type="AlphaFoldDB" id="A0A6B0TCU6"/>
<accession>A0A6B0TCU6</accession>
<name>A0A6B0TCU6_9EURY</name>
<gene>
    <name evidence="2" type="ORF">GRX03_14140</name>
</gene>